<evidence type="ECO:0008006" key="7">
    <source>
        <dbReference type="Google" id="ProtNLM"/>
    </source>
</evidence>
<proteinExistence type="predicted"/>
<dbReference type="Gene3D" id="3.90.1310.10">
    <property type="entry name" value="Penicillin-binding protein 2a (Domain 2)"/>
    <property type="match status" value="1"/>
</dbReference>
<feature type="domain" description="Penicillin-binding protein dimerisation" evidence="4">
    <location>
        <begin position="43"/>
        <end position="190"/>
    </location>
</feature>
<dbReference type="Gene3D" id="3.40.710.10">
    <property type="entry name" value="DD-peptidase/beta-lactamase superfamily"/>
    <property type="match status" value="1"/>
</dbReference>
<dbReference type="PANTHER" id="PTHR30627:SF1">
    <property type="entry name" value="PEPTIDOGLYCAN D,D-TRANSPEPTIDASE FTSI"/>
    <property type="match status" value="1"/>
</dbReference>
<evidence type="ECO:0000313" key="6">
    <source>
        <dbReference type="Proteomes" id="UP000230119"/>
    </source>
</evidence>
<dbReference type="InterPro" id="IPR001460">
    <property type="entry name" value="PCN-bd_Tpept"/>
</dbReference>
<dbReference type="InterPro" id="IPR005311">
    <property type="entry name" value="PBP_dimer"/>
</dbReference>
<evidence type="ECO:0000259" key="4">
    <source>
        <dbReference type="Pfam" id="PF03717"/>
    </source>
</evidence>
<dbReference type="Pfam" id="PF00905">
    <property type="entry name" value="Transpeptidase"/>
    <property type="match status" value="1"/>
</dbReference>
<reference evidence="6" key="1">
    <citation type="submission" date="2017-09" db="EMBL/GenBank/DDBJ databases">
        <title>Depth-based differentiation of microbial function through sediment-hosted aquifers and enrichment of novel symbionts in the deep terrestrial subsurface.</title>
        <authorList>
            <person name="Probst A.J."/>
            <person name="Ladd B."/>
            <person name="Jarett J.K."/>
            <person name="Geller-Mcgrath D.E."/>
            <person name="Sieber C.M.K."/>
            <person name="Emerson J.B."/>
            <person name="Anantharaman K."/>
            <person name="Thomas B.C."/>
            <person name="Malmstrom R."/>
            <person name="Stieglmeier M."/>
            <person name="Klingl A."/>
            <person name="Woyke T."/>
            <person name="Ryan C.M."/>
            <person name="Banfield J.F."/>
        </authorList>
    </citation>
    <scope>NUCLEOTIDE SEQUENCE [LARGE SCALE GENOMIC DNA]</scope>
</reference>
<dbReference type="InterPro" id="IPR036138">
    <property type="entry name" value="PBP_dimer_sf"/>
</dbReference>
<gene>
    <name evidence="5" type="ORF">COS52_03725</name>
</gene>
<feature type="domain" description="Penicillin-binding protein transpeptidase" evidence="3">
    <location>
        <begin position="234"/>
        <end position="537"/>
    </location>
</feature>
<name>A0A2M7BRY4_9BACT</name>
<sequence length="549" mass="61360">MTKLRLLLFGFLAVFCIVVLRLFFIQILHPDLQQDYLSTRRLDPERGKIYDRNGQPIVMNQILYKLYFEPQLIQDKEKTTLSLSKILHVEEASISSRIDVTKKWTSVANGVTKMEKDAILKLSLPGMGFDEQWSRYYPDASIAAHLAGFVGKSDDGTNVGRSGTEGFYDKDLAGLPGLIRSDLDLQGRPIFLGTQERIDPENGRDLYLTIDKSVQMLVKEKLKAGLLKFEAKEGCAIIANPNTMEIVALSCLPDYDPTTYYEFDNSVFRNAAISDVYEPGSTFKPLVMARGIEAGVIKPDTLFNEDGPVKVGDYTIRTWNNSYEGRITLIRALEKSSNVGMVFIGSKMGNDRLYQSILQYGFGEYTNIDMEGEASGFLKPRKAWYPIDYSTATFGQGLAVTPIQMITAFSAVINGGKLMKPYVVKELRGETIQKVEPIFIRQVVSKKTSDIMKKMLLGTIENGETKYLKPKGYQIGGKTGTAQIPIEGHYDATKTIASFIGFSPIKNPQFIGLVIVKEPKTSQWGSETAAPIFFDIAKELIVYYNIAPE</sequence>
<evidence type="ECO:0000256" key="2">
    <source>
        <dbReference type="ARBA" id="ARBA00023136"/>
    </source>
</evidence>
<dbReference type="InterPro" id="IPR012338">
    <property type="entry name" value="Beta-lactam/transpept-like"/>
</dbReference>
<evidence type="ECO:0000259" key="3">
    <source>
        <dbReference type="Pfam" id="PF00905"/>
    </source>
</evidence>
<dbReference type="Gene3D" id="3.30.450.330">
    <property type="match status" value="1"/>
</dbReference>
<evidence type="ECO:0000313" key="5">
    <source>
        <dbReference type="EMBL" id="PIV08244.1"/>
    </source>
</evidence>
<dbReference type="SUPFAM" id="SSF56519">
    <property type="entry name" value="Penicillin binding protein dimerisation domain"/>
    <property type="match status" value="1"/>
</dbReference>
<comment type="subcellular location">
    <subcellularLocation>
        <location evidence="1">Membrane</location>
    </subcellularLocation>
</comment>
<dbReference type="EMBL" id="PEVA01000160">
    <property type="protein sequence ID" value="PIV08244.1"/>
    <property type="molecule type" value="Genomic_DNA"/>
</dbReference>
<dbReference type="GO" id="GO:0071555">
    <property type="term" value="P:cell wall organization"/>
    <property type="evidence" value="ECO:0007669"/>
    <property type="project" value="TreeGrafter"/>
</dbReference>
<keyword evidence="2" id="KW-0472">Membrane</keyword>
<evidence type="ECO:0000256" key="1">
    <source>
        <dbReference type="ARBA" id="ARBA00004370"/>
    </source>
</evidence>
<dbReference type="AlphaFoldDB" id="A0A2M7BRY4"/>
<accession>A0A2M7BRY4</accession>
<dbReference type="GO" id="GO:0005886">
    <property type="term" value="C:plasma membrane"/>
    <property type="evidence" value="ECO:0007669"/>
    <property type="project" value="TreeGrafter"/>
</dbReference>
<organism evidence="5 6">
    <name type="scientific">Candidatus Roizmanbacteria bacterium CG03_land_8_20_14_0_80_39_12</name>
    <dbReference type="NCBI Taxonomy" id="1974847"/>
    <lineage>
        <taxon>Bacteria</taxon>
        <taxon>Candidatus Roizmaniibacteriota</taxon>
    </lineage>
</organism>
<dbReference type="PANTHER" id="PTHR30627">
    <property type="entry name" value="PEPTIDOGLYCAN D,D-TRANSPEPTIDASE"/>
    <property type="match status" value="1"/>
</dbReference>
<dbReference type="Proteomes" id="UP000230119">
    <property type="component" value="Unassembled WGS sequence"/>
</dbReference>
<dbReference type="Pfam" id="PF03717">
    <property type="entry name" value="PBP_dimer"/>
    <property type="match status" value="1"/>
</dbReference>
<dbReference type="SUPFAM" id="SSF56601">
    <property type="entry name" value="beta-lactamase/transpeptidase-like"/>
    <property type="match status" value="1"/>
</dbReference>
<dbReference type="InterPro" id="IPR050515">
    <property type="entry name" value="Beta-lactam/transpept"/>
</dbReference>
<protein>
    <recommendedName>
        <fullName evidence="7">Penicillin-binding protein 2</fullName>
    </recommendedName>
</protein>
<comment type="caution">
    <text evidence="5">The sequence shown here is derived from an EMBL/GenBank/DDBJ whole genome shotgun (WGS) entry which is preliminary data.</text>
</comment>
<dbReference type="GO" id="GO:0008658">
    <property type="term" value="F:penicillin binding"/>
    <property type="evidence" value="ECO:0007669"/>
    <property type="project" value="InterPro"/>
</dbReference>